<protein>
    <submittedName>
        <fullName evidence="4">Putative ATP-dependent bile acid permease</fullName>
    </submittedName>
</protein>
<keyword evidence="3" id="KW-0812">Transmembrane</keyword>
<evidence type="ECO:0000313" key="4">
    <source>
        <dbReference type="EMBL" id="KOB70931.1"/>
    </source>
</evidence>
<accession>A0A0L7L6J5</accession>
<dbReference type="EMBL" id="JTDY01002686">
    <property type="protein sequence ID" value="KOB70931.1"/>
    <property type="molecule type" value="Genomic_DNA"/>
</dbReference>
<feature type="transmembrane region" description="Helical" evidence="3">
    <location>
        <begin position="62"/>
        <end position="84"/>
    </location>
</feature>
<evidence type="ECO:0000313" key="5">
    <source>
        <dbReference type="Proteomes" id="UP000037510"/>
    </source>
</evidence>
<feature type="transmembrane region" description="Helical" evidence="3">
    <location>
        <begin position="12"/>
        <end position="29"/>
    </location>
</feature>
<dbReference type="PANTHER" id="PTHR24223">
    <property type="entry name" value="ATP-BINDING CASSETTE SUB-FAMILY C"/>
    <property type="match status" value="1"/>
</dbReference>
<gene>
    <name evidence="4" type="ORF">OBRU01_06607</name>
</gene>
<reference evidence="4 5" key="1">
    <citation type="journal article" date="2015" name="Genome Biol. Evol.">
        <title>The genome of winter moth (Operophtera brumata) provides a genomic perspective on sexual dimorphism and phenology.</title>
        <authorList>
            <person name="Derks M.F."/>
            <person name="Smit S."/>
            <person name="Salis L."/>
            <person name="Schijlen E."/>
            <person name="Bossers A."/>
            <person name="Mateman C."/>
            <person name="Pijl A.S."/>
            <person name="de Ridder D."/>
            <person name="Groenen M.A."/>
            <person name="Visser M.E."/>
            <person name="Megens H.J."/>
        </authorList>
    </citation>
    <scope>NUCLEOTIDE SEQUENCE [LARGE SCALE GENOMIC DNA]</scope>
    <source>
        <strain evidence="4">WM2013NL</strain>
        <tissue evidence="4">Head and thorax</tissue>
    </source>
</reference>
<proteinExistence type="predicted"/>
<evidence type="ECO:0000256" key="3">
    <source>
        <dbReference type="SAM" id="Phobius"/>
    </source>
</evidence>
<organism evidence="4 5">
    <name type="scientific">Operophtera brumata</name>
    <name type="common">Winter moth</name>
    <name type="synonym">Phalaena brumata</name>
    <dbReference type="NCBI Taxonomy" id="104452"/>
    <lineage>
        <taxon>Eukaryota</taxon>
        <taxon>Metazoa</taxon>
        <taxon>Ecdysozoa</taxon>
        <taxon>Arthropoda</taxon>
        <taxon>Hexapoda</taxon>
        <taxon>Insecta</taxon>
        <taxon>Pterygota</taxon>
        <taxon>Neoptera</taxon>
        <taxon>Endopterygota</taxon>
        <taxon>Lepidoptera</taxon>
        <taxon>Glossata</taxon>
        <taxon>Ditrysia</taxon>
        <taxon>Geometroidea</taxon>
        <taxon>Geometridae</taxon>
        <taxon>Larentiinae</taxon>
        <taxon>Operophtera</taxon>
    </lineage>
</organism>
<dbReference type="Proteomes" id="UP000037510">
    <property type="component" value="Unassembled WGS sequence"/>
</dbReference>
<keyword evidence="3" id="KW-0472">Membrane</keyword>
<dbReference type="GO" id="GO:0016020">
    <property type="term" value="C:membrane"/>
    <property type="evidence" value="ECO:0007669"/>
    <property type="project" value="TreeGrafter"/>
</dbReference>
<evidence type="ECO:0000256" key="1">
    <source>
        <dbReference type="ARBA" id="ARBA00022741"/>
    </source>
</evidence>
<sequence length="220" mass="25328">MSYIKSGGTKLSMMLLFVLFISAQIFYSSTDIRLKDWIAIQPAVLLQNIPSNRFHLTREQCLYVYAGLIAICIFFTWNKLVVFYNTYCADVFFHNNPSGHINCLSKDMGQVDTLLPVALVDCLGAPMWFFHHNPSGHINRFSKDMGQVDTLLPVALVDCLWVSRTRRCGSNTTTRRGTSTASPRTWDKWTLYCWSHWSTVSGTWDKWTRYCWSHWSTVSG</sequence>
<keyword evidence="5" id="KW-1185">Reference proteome</keyword>
<dbReference type="GO" id="GO:0042626">
    <property type="term" value="F:ATPase-coupled transmembrane transporter activity"/>
    <property type="evidence" value="ECO:0007669"/>
    <property type="project" value="TreeGrafter"/>
</dbReference>
<dbReference type="InterPro" id="IPR050173">
    <property type="entry name" value="ABC_transporter_C-like"/>
</dbReference>
<keyword evidence="2" id="KW-0067">ATP-binding</keyword>
<keyword evidence="3" id="KW-1133">Transmembrane helix</keyword>
<dbReference type="GO" id="GO:0005524">
    <property type="term" value="F:ATP binding"/>
    <property type="evidence" value="ECO:0007669"/>
    <property type="project" value="UniProtKB-KW"/>
</dbReference>
<name>A0A0L7L6J5_OPEBR</name>
<keyword evidence="1" id="KW-0547">Nucleotide-binding</keyword>
<comment type="caution">
    <text evidence="4">The sequence shown here is derived from an EMBL/GenBank/DDBJ whole genome shotgun (WGS) entry which is preliminary data.</text>
</comment>
<dbReference type="AlphaFoldDB" id="A0A0L7L6J5"/>
<evidence type="ECO:0000256" key="2">
    <source>
        <dbReference type="ARBA" id="ARBA00022840"/>
    </source>
</evidence>
<dbReference type="STRING" id="104452.A0A0L7L6J5"/>